<dbReference type="AlphaFoldDB" id="A0A2T6AH11"/>
<sequence length="38" mass="4657">MRSGGFNVSGFFIFMRVVLIKKEWIQKKKKRNQKNRKK</sequence>
<keyword evidence="1" id="KW-0812">Transmembrane</keyword>
<dbReference type="EMBL" id="QBKQ01000002">
    <property type="protein sequence ID" value="PTX43094.1"/>
    <property type="molecule type" value="Genomic_DNA"/>
</dbReference>
<reference evidence="2 3" key="1">
    <citation type="submission" date="2018-04" db="EMBL/GenBank/DDBJ databases">
        <title>Genomic Encyclopedia of Archaeal and Bacterial Type Strains, Phase II (KMG-II): from individual species to whole genera.</title>
        <authorList>
            <person name="Goeker M."/>
        </authorList>
    </citation>
    <scope>NUCLEOTIDE SEQUENCE [LARGE SCALE GENOMIC DNA]</scope>
    <source>
        <strain evidence="2 3">DSM 23082</strain>
    </source>
</reference>
<feature type="transmembrane region" description="Helical" evidence="1">
    <location>
        <begin position="6"/>
        <end position="24"/>
    </location>
</feature>
<organism evidence="2 3">
    <name type="scientific">Christiangramia gaetbulicola</name>
    <dbReference type="NCBI Taxonomy" id="703340"/>
    <lineage>
        <taxon>Bacteria</taxon>
        <taxon>Pseudomonadati</taxon>
        <taxon>Bacteroidota</taxon>
        <taxon>Flavobacteriia</taxon>
        <taxon>Flavobacteriales</taxon>
        <taxon>Flavobacteriaceae</taxon>
        <taxon>Christiangramia</taxon>
    </lineage>
</organism>
<keyword evidence="3" id="KW-1185">Reference proteome</keyword>
<gene>
    <name evidence="2" type="ORF">C8P64_1620</name>
</gene>
<protein>
    <submittedName>
        <fullName evidence="2">Uncharacterized protein</fullName>
    </submittedName>
</protein>
<comment type="caution">
    <text evidence="2">The sequence shown here is derived from an EMBL/GenBank/DDBJ whole genome shotgun (WGS) entry which is preliminary data.</text>
</comment>
<keyword evidence="1" id="KW-1133">Transmembrane helix</keyword>
<proteinExistence type="predicted"/>
<evidence type="ECO:0000313" key="3">
    <source>
        <dbReference type="Proteomes" id="UP000244174"/>
    </source>
</evidence>
<evidence type="ECO:0000313" key="2">
    <source>
        <dbReference type="EMBL" id="PTX43094.1"/>
    </source>
</evidence>
<keyword evidence="1" id="KW-0472">Membrane</keyword>
<accession>A0A2T6AH11</accession>
<evidence type="ECO:0000256" key="1">
    <source>
        <dbReference type="SAM" id="Phobius"/>
    </source>
</evidence>
<dbReference type="Proteomes" id="UP000244174">
    <property type="component" value="Unassembled WGS sequence"/>
</dbReference>
<name>A0A2T6AH11_9FLAO</name>